<sequence length="273" mass="31646">MNKNRLKENMLKVPLVYNIVTANIKDSNIQSYDTNYGNHKRQYYKFFNFDDKSPIIFFVHGGSWWHGSPKRYSYIGKYFNKKGFNVVLISYRLVPKFTYPTQIDDIFNGFKHFLSNEKVMGDRNKVYVMGYSAGGELAANLVFNDYFHEKYGIDKHIFKKFISISGVLNFRSCTRKYAKSIIKNYAKGQNIDKVNPINLIKGNEDIPVLCIHGKLDSLINPECSMSFVDKLNKINRSKLAKLIVLDNMYHSNILNIVRGNGKKDSKVILDFLN</sequence>
<protein>
    <recommendedName>
        <fullName evidence="2">BD-FAE-like domain-containing protein</fullName>
    </recommendedName>
</protein>
<organism evidence="3 4">
    <name type="scientific">Paraclostridium benzoelyticum</name>
    <dbReference type="NCBI Taxonomy" id="1629550"/>
    <lineage>
        <taxon>Bacteria</taxon>
        <taxon>Bacillati</taxon>
        <taxon>Bacillota</taxon>
        <taxon>Clostridia</taxon>
        <taxon>Peptostreptococcales</taxon>
        <taxon>Peptostreptococcaceae</taxon>
        <taxon>Paraclostridium</taxon>
    </lineage>
</organism>
<proteinExistence type="predicted"/>
<dbReference type="RefSeq" id="WP_046823421.1">
    <property type="nucleotide sequence ID" value="NZ_LBBT01000237.1"/>
</dbReference>
<keyword evidence="4" id="KW-1185">Reference proteome</keyword>
<dbReference type="InterPro" id="IPR029058">
    <property type="entry name" value="AB_hydrolase_fold"/>
</dbReference>
<dbReference type="Pfam" id="PF20434">
    <property type="entry name" value="BD-FAE"/>
    <property type="match status" value="1"/>
</dbReference>
<dbReference type="OrthoDB" id="9815425at2"/>
<dbReference type="InterPro" id="IPR049492">
    <property type="entry name" value="BD-FAE-like_dom"/>
</dbReference>
<feature type="domain" description="BD-FAE-like" evidence="2">
    <location>
        <begin position="50"/>
        <end position="231"/>
    </location>
</feature>
<accession>A0A0M3DDZ5</accession>
<dbReference type="PANTHER" id="PTHR48081">
    <property type="entry name" value="AB HYDROLASE SUPERFAMILY PROTEIN C4A8.06C"/>
    <property type="match status" value="1"/>
</dbReference>
<name>A0A0M3DDZ5_9FIRM</name>
<evidence type="ECO:0000313" key="3">
    <source>
        <dbReference type="EMBL" id="KKY00875.1"/>
    </source>
</evidence>
<dbReference type="EMBL" id="LBBT01000237">
    <property type="protein sequence ID" value="KKY00875.1"/>
    <property type="molecule type" value="Genomic_DNA"/>
</dbReference>
<keyword evidence="1" id="KW-0378">Hydrolase</keyword>
<dbReference type="GO" id="GO:0016787">
    <property type="term" value="F:hydrolase activity"/>
    <property type="evidence" value="ECO:0007669"/>
    <property type="project" value="UniProtKB-KW"/>
</dbReference>
<dbReference type="Proteomes" id="UP000034407">
    <property type="component" value="Unassembled WGS sequence"/>
</dbReference>
<dbReference type="SUPFAM" id="SSF53474">
    <property type="entry name" value="alpha/beta-Hydrolases"/>
    <property type="match status" value="1"/>
</dbReference>
<dbReference type="PANTHER" id="PTHR48081:SF33">
    <property type="entry name" value="KYNURENINE FORMAMIDASE"/>
    <property type="match status" value="1"/>
</dbReference>
<comment type="caution">
    <text evidence="3">The sequence shown here is derived from an EMBL/GenBank/DDBJ whole genome shotgun (WGS) entry which is preliminary data.</text>
</comment>
<dbReference type="InterPro" id="IPR050300">
    <property type="entry name" value="GDXG_lipolytic_enzyme"/>
</dbReference>
<dbReference type="Gene3D" id="3.40.50.1820">
    <property type="entry name" value="alpha/beta hydrolase"/>
    <property type="match status" value="1"/>
</dbReference>
<dbReference type="PATRIC" id="fig|1629550.3.peg.1780"/>
<evidence type="ECO:0000313" key="4">
    <source>
        <dbReference type="Proteomes" id="UP000034407"/>
    </source>
</evidence>
<gene>
    <name evidence="3" type="ORF">VN21_11590</name>
</gene>
<reference evidence="3 4" key="1">
    <citation type="submission" date="2015-04" db="EMBL/GenBank/DDBJ databases">
        <title>Microcin producing Clostridium sp. JC272T.</title>
        <authorList>
            <person name="Jyothsna T."/>
            <person name="Sasikala C."/>
            <person name="Ramana C."/>
        </authorList>
    </citation>
    <scope>NUCLEOTIDE SEQUENCE [LARGE SCALE GENOMIC DNA]</scope>
    <source>
        <strain evidence="3 4">JC272</strain>
    </source>
</reference>
<dbReference type="AlphaFoldDB" id="A0A0M3DDZ5"/>
<evidence type="ECO:0000256" key="1">
    <source>
        <dbReference type="ARBA" id="ARBA00022801"/>
    </source>
</evidence>
<evidence type="ECO:0000259" key="2">
    <source>
        <dbReference type="Pfam" id="PF20434"/>
    </source>
</evidence>